<dbReference type="EMBL" id="CARXXK010000002">
    <property type="protein sequence ID" value="CAI6354419.1"/>
    <property type="molecule type" value="Genomic_DNA"/>
</dbReference>
<dbReference type="Proteomes" id="UP001160148">
    <property type="component" value="Unassembled WGS sequence"/>
</dbReference>
<reference evidence="1 2" key="1">
    <citation type="submission" date="2023-01" db="EMBL/GenBank/DDBJ databases">
        <authorList>
            <person name="Whitehead M."/>
        </authorList>
    </citation>
    <scope>NUCLEOTIDE SEQUENCE [LARGE SCALE GENOMIC DNA]</scope>
</reference>
<sequence length="874" mass="99326">MFNNIDMEQCGGTNGTSKLSPLGESDNIIEVSLAKKKICGHIQKVSLKNRVKDVADYIRLKYPSIINESVKMSDPRIIDICKEVFKTKNIKKLSKDVVKALSASNSTLCKLIKGTTENNIPTNINCLIPYKNELVLRPYRAVNEICSLKKITKSKKNIMRLLRKSERSHQINEEISKSVNCGEGVHTFLPVHISESNVDNNLDVCDRVVEIGQHSNISCESNKLGFHDNYEKLTVNNSGKNPYENENITVLTSCNRESDTIDTSSNEILKRDVRRKLDFKVHCDTESETSKCTVIKQRNETFEIDDGVCKLDWTSDDLNNSFLRCGEIQTIEETNDSLVADCSNIITSTPIRLEVDISRQQAFTHSPQAVNFSYHKSYVDGNNCSPMKSIVLPNEAEVIDAVTPIKLPGTIVACSTPEADAKALPKNSKNIFPLTIRGDLENKKEKRYNFSYLNTIEGTFELSICEWNELEKLSNEHGRMSLDLRNMLIRDKFVTVNNSCVLSIKNVNKNSSGEFTSIYGYCRHNTCKSFKFDFEKKTESAVKVYVLSNQINYSHGGKLTNFLRGPERMSYRKEAGHIKPLALRQKHVMKSSPSKIKRGNLQQIRSTSVYNRVSHETLSKFDFDSDDRVDMVQMASVNSEFVKYVSHPQSHNFECYIFSKEQLMVLNKLKPVTLHVDATGTVIRPTTLKKKQEKRLLYYAAVIKANDHMMPVAEFISTDQSTTAISSWLYAFKRFATEHGFDVSDLIANVTSDFSTAIIKSLAQAFNGCKDVIDYLDQCYDYLYENKQMKSKIILNLCCCHLVKNISDDVFKYYGAVGKNNKNKDLARIIVGFVTPAFDLKIANDLDKWFKAPLHCYTFTLPKWRCPEIRRLPA</sequence>
<protein>
    <submittedName>
        <fullName evidence="1">Uncharacterized protein</fullName>
    </submittedName>
</protein>
<organism evidence="1 2">
    <name type="scientific">Macrosiphum euphorbiae</name>
    <name type="common">potato aphid</name>
    <dbReference type="NCBI Taxonomy" id="13131"/>
    <lineage>
        <taxon>Eukaryota</taxon>
        <taxon>Metazoa</taxon>
        <taxon>Ecdysozoa</taxon>
        <taxon>Arthropoda</taxon>
        <taxon>Hexapoda</taxon>
        <taxon>Insecta</taxon>
        <taxon>Pterygota</taxon>
        <taxon>Neoptera</taxon>
        <taxon>Paraneoptera</taxon>
        <taxon>Hemiptera</taxon>
        <taxon>Sternorrhyncha</taxon>
        <taxon>Aphidomorpha</taxon>
        <taxon>Aphidoidea</taxon>
        <taxon>Aphididae</taxon>
        <taxon>Macrosiphini</taxon>
        <taxon>Macrosiphum</taxon>
    </lineage>
</organism>
<gene>
    <name evidence="1" type="ORF">MEUPH1_LOCUS10424</name>
</gene>
<comment type="caution">
    <text evidence="1">The sequence shown here is derived from an EMBL/GenBank/DDBJ whole genome shotgun (WGS) entry which is preliminary data.</text>
</comment>
<accession>A0AAV0WEV5</accession>
<dbReference type="AlphaFoldDB" id="A0AAV0WEV5"/>
<name>A0AAV0WEV5_9HEMI</name>
<evidence type="ECO:0000313" key="2">
    <source>
        <dbReference type="Proteomes" id="UP001160148"/>
    </source>
</evidence>
<proteinExistence type="predicted"/>
<evidence type="ECO:0000313" key="1">
    <source>
        <dbReference type="EMBL" id="CAI6354419.1"/>
    </source>
</evidence>
<keyword evidence="2" id="KW-1185">Reference proteome</keyword>